<sequence>MATDVYALLYKERESLVRFCARMTGSPDAAEDLAQMTYLEAWRSQQQLRDQTRAHQWLFGIARNMCLRWLRSQQRDRAHILVSANPEQDEEQPELEEQLADDFNLEQDLEQKELIHLLEQALALLPTETRALLIAHYVEERPISEIAGQHSITVPAAFKRLQRSRDAFRQVLTTHLSQELETYMVTSHTFAWQELRLWCPFCGTSHWKAAAPKNALYFTCSRCNPDPNSAIFNTFPQGVKSYARSMTRLLQFINGYYEQRLAQKRAPCVGCGRLTPIVIEPNDHYLYMRCPACHVFQRETVASLSLSLPEARELWKTQQRIHLLPERMIEIDGCIAIVASFESLGTKARLDVILAADTYKILHVIKNYT</sequence>
<proteinExistence type="inferred from homology"/>
<gene>
    <name evidence="8" type="ORF">Krac_4123</name>
</gene>
<evidence type="ECO:0000259" key="7">
    <source>
        <dbReference type="Pfam" id="PF08281"/>
    </source>
</evidence>
<dbReference type="Pfam" id="PF04542">
    <property type="entry name" value="Sigma70_r2"/>
    <property type="match status" value="1"/>
</dbReference>
<keyword evidence="2" id="KW-0805">Transcription regulation</keyword>
<keyword evidence="5" id="KW-0804">Transcription</keyword>
<dbReference type="NCBIfam" id="TIGR02937">
    <property type="entry name" value="sigma70-ECF"/>
    <property type="match status" value="1"/>
</dbReference>
<dbReference type="Proteomes" id="UP000004508">
    <property type="component" value="Unassembled WGS sequence"/>
</dbReference>
<dbReference type="GO" id="GO:0016987">
    <property type="term" value="F:sigma factor activity"/>
    <property type="evidence" value="ECO:0007669"/>
    <property type="project" value="UniProtKB-KW"/>
</dbReference>
<evidence type="ECO:0000256" key="1">
    <source>
        <dbReference type="ARBA" id="ARBA00010641"/>
    </source>
</evidence>
<comment type="similarity">
    <text evidence="1">Belongs to the sigma-70 factor family. ECF subfamily.</text>
</comment>
<evidence type="ECO:0000256" key="5">
    <source>
        <dbReference type="ARBA" id="ARBA00023163"/>
    </source>
</evidence>
<dbReference type="EMBL" id="ADVG01000003">
    <property type="protein sequence ID" value="EFH83186.1"/>
    <property type="molecule type" value="Genomic_DNA"/>
</dbReference>
<evidence type="ECO:0000256" key="3">
    <source>
        <dbReference type="ARBA" id="ARBA00023082"/>
    </source>
</evidence>
<dbReference type="PANTHER" id="PTHR43133">
    <property type="entry name" value="RNA POLYMERASE ECF-TYPE SIGMA FACTO"/>
    <property type="match status" value="1"/>
</dbReference>
<keyword evidence="9" id="KW-1185">Reference proteome</keyword>
<feature type="domain" description="RNA polymerase sigma factor 70 region 4 type 2" evidence="7">
    <location>
        <begin position="117"/>
        <end position="166"/>
    </location>
</feature>
<comment type="caution">
    <text evidence="8">The sequence shown here is derived from an EMBL/GenBank/DDBJ whole genome shotgun (WGS) entry which is preliminary data.</text>
</comment>
<dbReference type="eggNOG" id="COG1595">
    <property type="taxonomic scope" value="Bacteria"/>
</dbReference>
<evidence type="ECO:0000259" key="6">
    <source>
        <dbReference type="Pfam" id="PF04542"/>
    </source>
</evidence>
<dbReference type="InterPro" id="IPR007627">
    <property type="entry name" value="RNA_pol_sigma70_r2"/>
</dbReference>
<feature type="domain" description="RNA polymerase sigma-70 region 2" evidence="6">
    <location>
        <begin position="13"/>
        <end position="75"/>
    </location>
</feature>
<evidence type="ECO:0000256" key="2">
    <source>
        <dbReference type="ARBA" id="ARBA00023015"/>
    </source>
</evidence>
<dbReference type="InterPro" id="IPR013324">
    <property type="entry name" value="RNA_pol_sigma_r3/r4-like"/>
</dbReference>
<dbReference type="RefSeq" id="WP_007913709.1">
    <property type="nucleotide sequence ID" value="NZ_ADVG01000003.1"/>
</dbReference>
<dbReference type="GO" id="GO:0006352">
    <property type="term" value="P:DNA-templated transcription initiation"/>
    <property type="evidence" value="ECO:0007669"/>
    <property type="project" value="InterPro"/>
</dbReference>
<keyword evidence="3" id="KW-0731">Sigma factor</keyword>
<dbReference type="PANTHER" id="PTHR43133:SF8">
    <property type="entry name" value="RNA POLYMERASE SIGMA FACTOR HI_1459-RELATED"/>
    <property type="match status" value="1"/>
</dbReference>
<dbReference type="GO" id="GO:0003677">
    <property type="term" value="F:DNA binding"/>
    <property type="evidence" value="ECO:0007669"/>
    <property type="project" value="UniProtKB-KW"/>
</dbReference>
<dbReference type="InterPro" id="IPR039425">
    <property type="entry name" value="RNA_pol_sigma-70-like"/>
</dbReference>
<dbReference type="Gene3D" id="1.10.10.10">
    <property type="entry name" value="Winged helix-like DNA-binding domain superfamily/Winged helix DNA-binding domain"/>
    <property type="match status" value="1"/>
</dbReference>
<evidence type="ECO:0000313" key="8">
    <source>
        <dbReference type="EMBL" id="EFH83186.1"/>
    </source>
</evidence>
<name>D6TYA6_KTERA</name>
<keyword evidence="4" id="KW-0238">DNA-binding</keyword>
<evidence type="ECO:0000256" key="4">
    <source>
        <dbReference type="ARBA" id="ARBA00023125"/>
    </source>
</evidence>
<dbReference type="InterPro" id="IPR014284">
    <property type="entry name" value="RNA_pol_sigma-70_dom"/>
</dbReference>
<dbReference type="InParanoid" id="D6TYA6"/>
<dbReference type="InterPro" id="IPR013249">
    <property type="entry name" value="RNA_pol_sigma70_r4_t2"/>
</dbReference>
<evidence type="ECO:0000313" key="9">
    <source>
        <dbReference type="Proteomes" id="UP000004508"/>
    </source>
</evidence>
<dbReference type="Pfam" id="PF08281">
    <property type="entry name" value="Sigma70_r4_2"/>
    <property type="match status" value="1"/>
</dbReference>
<dbReference type="SUPFAM" id="SSF88659">
    <property type="entry name" value="Sigma3 and sigma4 domains of RNA polymerase sigma factors"/>
    <property type="match status" value="1"/>
</dbReference>
<protein>
    <submittedName>
        <fullName evidence="8">RNA polymerase, sigma-24 subunit, ECF subfamily</fullName>
    </submittedName>
</protein>
<dbReference type="STRING" id="485913.Krac_4123"/>
<dbReference type="SUPFAM" id="SSF88946">
    <property type="entry name" value="Sigma2 domain of RNA polymerase sigma factors"/>
    <property type="match status" value="1"/>
</dbReference>
<dbReference type="Gene3D" id="1.10.1740.10">
    <property type="match status" value="1"/>
</dbReference>
<accession>D6TYA6</accession>
<dbReference type="InterPro" id="IPR036388">
    <property type="entry name" value="WH-like_DNA-bd_sf"/>
</dbReference>
<dbReference type="AlphaFoldDB" id="D6TYA6"/>
<organism evidence="8 9">
    <name type="scientific">Ktedonobacter racemifer DSM 44963</name>
    <dbReference type="NCBI Taxonomy" id="485913"/>
    <lineage>
        <taxon>Bacteria</taxon>
        <taxon>Bacillati</taxon>
        <taxon>Chloroflexota</taxon>
        <taxon>Ktedonobacteria</taxon>
        <taxon>Ktedonobacterales</taxon>
        <taxon>Ktedonobacteraceae</taxon>
        <taxon>Ktedonobacter</taxon>
    </lineage>
</organism>
<dbReference type="InterPro" id="IPR013325">
    <property type="entry name" value="RNA_pol_sigma_r2"/>
</dbReference>
<dbReference type="OrthoDB" id="146184at2"/>
<reference evidence="8 9" key="1">
    <citation type="journal article" date="2011" name="Stand. Genomic Sci.">
        <title>Non-contiguous finished genome sequence and contextual data of the filamentous soil bacterium Ktedonobacter racemifer type strain (SOSP1-21).</title>
        <authorList>
            <person name="Chang Y.J."/>
            <person name="Land M."/>
            <person name="Hauser L."/>
            <person name="Chertkov O."/>
            <person name="Del Rio T.G."/>
            <person name="Nolan M."/>
            <person name="Copeland A."/>
            <person name="Tice H."/>
            <person name="Cheng J.F."/>
            <person name="Lucas S."/>
            <person name="Han C."/>
            <person name="Goodwin L."/>
            <person name="Pitluck S."/>
            <person name="Ivanova N."/>
            <person name="Ovchinikova G."/>
            <person name="Pati A."/>
            <person name="Chen A."/>
            <person name="Palaniappan K."/>
            <person name="Mavromatis K."/>
            <person name="Liolios K."/>
            <person name="Brettin T."/>
            <person name="Fiebig A."/>
            <person name="Rohde M."/>
            <person name="Abt B."/>
            <person name="Goker M."/>
            <person name="Detter J.C."/>
            <person name="Woyke T."/>
            <person name="Bristow J."/>
            <person name="Eisen J.A."/>
            <person name="Markowitz V."/>
            <person name="Hugenholtz P."/>
            <person name="Kyrpides N.C."/>
            <person name="Klenk H.P."/>
            <person name="Lapidus A."/>
        </authorList>
    </citation>
    <scope>NUCLEOTIDE SEQUENCE [LARGE SCALE GENOMIC DNA]</scope>
    <source>
        <strain evidence="9">DSM 44963</strain>
    </source>
</reference>